<dbReference type="CDD" id="cd16332">
    <property type="entry name" value="Prp-like"/>
    <property type="match status" value="1"/>
</dbReference>
<comment type="similarity">
    <text evidence="5">Belongs to the Prp family.</text>
</comment>
<dbReference type="Gene3D" id="3.30.70.1490">
    <property type="entry name" value="Cysteine protease Prp"/>
    <property type="match status" value="1"/>
</dbReference>
<keyword evidence="4" id="KW-0788">Thiol protease</keyword>
<evidence type="ECO:0000256" key="4">
    <source>
        <dbReference type="ARBA" id="ARBA00022807"/>
    </source>
</evidence>
<name>A0A1G9AHM1_9BACL</name>
<protein>
    <recommendedName>
        <fullName evidence="6">Ribosomal processing cysteine protease Prp</fullName>
    </recommendedName>
</protein>
<reference evidence="8" key="1">
    <citation type="submission" date="2016-10" db="EMBL/GenBank/DDBJ databases">
        <authorList>
            <person name="Varghese N."/>
            <person name="Submissions S."/>
        </authorList>
    </citation>
    <scope>NUCLEOTIDE SEQUENCE [LARGE SCALE GENOMIC DNA]</scope>
    <source>
        <strain evidence="8">CGMCC 1.8895</strain>
    </source>
</reference>
<dbReference type="GO" id="GO:0008234">
    <property type="term" value="F:cysteine-type peptidase activity"/>
    <property type="evidence" value="ECO:0007669"/>
    <property type="project" value="UniProtKB-KW"/>
</dbReference>
<evidence type="ECO:0000256" key="2">
    <source>
        <dbReference type="ARBA" id="ARBA00022670"/>
    </source>
</evidence>
<evidence type="ECO:0000256" key="1">
    <source>
        <dbReference type="ARBA" id="ARBA00022517"/>
    </source>
</evidence>
<evidence type="ECO:0000256" key="3">
    <source>
        <dbReference type="ARBA" id="ARBA00022801"/>
    </source>
</evidence>
<keyword evidence="3" id="KW-0378">Hydrolase</keyword>
<organism evidence="7 8">
    <name type="scientific">Lacicoccus qingdaonensis</name>
    <dbReference type="NCBI Taxonomy" id="576118"/>
    <lineage>
        <taxon>Bacteria</taxon>
        <taxon>Bacillati</taxon>
        <taxon>Bacillota</taxon>
        <taxon>Bacilli</taxon>
        <taxon>Bacillales</taxon>
        <taxon>Salinicoccaceae</taxon>
        <taxon>Lacicoccus</taxon>
    </lineage>
</organism>
<dbReference type="STRING" id="576118.SAMN05216216_101274"/>
<dbReference type="InterPro" id="IPR007422">
    <property type="entry name" value="Peptidase_Prp"/>
</dbReference>
<dbReference type="SUPFAM" id="SSF118010">
    <property type="entry name" value="TM1457-like"/>
    <property type="match status" value="1"/>
</dbReference>
<sequence length="106" mass="11870">MIKVNIHENDDGRVVSFNMSGHADFDEYGKDIVCAGASAVVFGNVNAIISMTDADPDIKLDDDGGYLQFSVENPNDEKLQTLLEAMIISLKTIEEEYNDYIRIEYM</sequence>
<keyword evidence="8" id="KW-1185">Reference proteome</keyword>
<dbReference type="RefSeq" id="WP_092983895.1">
    <property type="nucleotide sequence ID" value="NZ_FNFY01000001.1"/>
</dbReference>
<dbReference type="NCBIfam" id="NF011126">
    <property type="entry name" value="PRK14553.1-6"/>
    <property type="match status" value="1"/>
</dbReference>
<gene>
    <name evidence="7" type="ORF">SAMN05216216_101274</name>
</gene>
<dbReference type="Proteomes" id="UP000199008">
    <property type="component" value="Unassembled WGS sequence"/>
</dbReference>
<dbReference type="OrthoDB" id="48998at2"/>
<dbReference type="PANTHER" id="PTHR39178:SF1">
    <property type="entry name" value="RIBOSOMAL-PROCESSING CYSTEINE PROTEASE PRP"/>
    <property type="match status" value="1"/>
</dbReference>
<keyword evidence="2" id="KW-0645">Protease</keyword>
<dbReference type="Pfam" id="PF04327">
    <property type="entry name" value="Peptidase_Prp"/>
    <property type="match status" value="1"/>
</dbReference>
<dbReference type="AlphaFoldDB" id="A0A1G9AHM1"/>
<dbReference type="InterPro" id="IPR036764">
    <property type="entry name" value="Peptidase_Prp_sf"/>
</dbReference>
<evidence type="ECO:0000256" key="6">
    <source>
        <dbReference type="ARBA" id="ARBA00044538"/>
    </source>
</evidence>
<accession>A0A1G9AHM1</accession>
<dbReference type="GO" id="GO:0006508">
    <property type="term" value="P:proteolysis"/>
    <property type="evidence" value="ECO:0007669"/>
    <property type="project" value="UniProtKB-KW"/>
</dbReference>
<evidence type="ECO:0000256" key="5">
    <source>
        <dbReference type="ARBA" id="ARBA00044503"/>
    </source>
</evidence>
<dbReference type="EMBL" id="FNFY01000001">
    <property type="protein sequence ID" value="SDK26859.1"/>
    <property type="molecule type" value="Genomic_DNA"/>
</dbReference>
<keyword evidence="1" id="KW-0690">Ribosome biogenesis</keyword>
<dbReference type="PANTHER" id="PTHR39178">
    <property type="entry name" value="HYPOTHETICAL RIBOSOME-ASSOCIATED PROTEIN"/>
    <property type="match status" value="1"/>
</dbReference>
<proteinExistence type="inferred from homology"/>
<dbReference type="GO" id="GO:0042254">
    <property type="term" value="P:ribosome biogenesis"/>
    <property type="evidence" value="ECO:0007669"/>
    <property type="project" value="UniProtKB-KW"/>
</dbReference>
<evidence type="ECO:0000313" key="8">
    <source>
        <dbReference type="Proteomes" id="UP000199008"/>
    </source>
</evidence>
<evidence type="ECO:0000313" key="7">
    <source>
        <dbReference type="EMBL" id="SDK26859.1"/>
    </source>
</evidence>